<dbReference type="PANTHER" id="PTHR23502">
    <property type="entry name" value="MAJOR FACILITATOR SUPERFAMILY"/>
    <property type="match status" value="1"/>
</dbReference>
<dbReference type="Gene3D" id="1.20.1720.10">
    <property type="entry name" value="Multidrug resistance protein D"/>
    <property type="match status" value="2"/>
</dbReference>
<dbReference type="Proteomes" id="UP001050691">
    <property type="component" value="Unassembled WGS sequence"/>
</dbReference>
<dbReference type="InterPro" id="IPR011701">
    <property type="entry name" value="MFS"/>
</dbReference>
<dbReference type="GO" id="GO:0005886">
    <property type="term" value="C:plasma membrane"/>
    <property type="evidence" value="ECO:0007669"/>
    <property type="project" value="TreeGrafter"/>
</dbReference>
<evidence type="ECO:0000256" key="3">
    <source>
        <dbReference type="ARBA" id="ARBA00022989"/>
    </source>
</evidence>
<feature type="transmembrane region" description="Helical" evidence="5">
    <location>
        <begin position="403"/>
        <end position="421"/>
    </location>
</feature>
<evidence type="ECO:0000256" key="4">
    <source>
        <dbReference type="ARBA" id="ARBA00023136"/>
    </source>
</evidence>
<dbReference type="SUPFAM" id="SSF103473">
    <property type="entry name" value="MFS general substrate transporter"/>
    <property type="match status" value="1"/>
</dbReference>
<dbReference type="PANTHER" id="PTHR23502:SF64">
    <property type="entry name" value="TRANSPORTER, PUTATIVE (AFU_ORTHOLOGUE AFUA_3G11760)-RELATED"/>
    <property type="match status" value="1"/>
</dbReference>
<keyword evidence="4 5" id="KW-0472">Membrane</keyword>
<evidence type="ECO:0000256" key="1">
    <source>
        <dbReference type="ARBA" id="ARBA00004141"/>
    </source>
</evidence>
<feature type="transmembrane region" description="Helical" evidence="5">
    <location>
        <begin position="343"/>
        <end position="367"/>
    </location>
</feature>
<keyword evidence="7" id="KW-1185">Reference proteome</keyword>
<dbReference type="Pfam" id="PF07690">
    <property type="entry name" value="MFS_1"/>
    <property type="match status" value="1"/>
</dbReference>
<gene>
    <name evidence="6" type="ORF">Clacol_005968</name>
</gene>
<dbReference type="AlphaFoldDB" id="A0AAV5ABL0"/>
<keyword evidence="3 5" id="KW-1133">Transmembrane helix</keyword>
<feature type="transmembrane region" description="Helical" evidence="5">
    <location>
        <begin position="85"/>
        <end position="107"/>
    </location>
</feature>
<dbReference type="InterPro" id="IPR036259">
    <property type="entry name" value="MFS_trans_sf"/>
</dbReference>
<feature type="transmembrane region" description="Helical" evidence="5">
    <location>
        <begin position="146"/>
        <end position="163"/>
    </location>
</feature>
<sequence>MHERFTIGQKRLITALISLAGIIGPPPSETAFASGSFIPTIPEIAKDLNTSGTVINYTVGAYVFTLALGNLFWGPYAEFCDWVSYTSLFLSPVLAVGAATISDIYVLEERGTAMGIFFGAILMGPPLAPLFGGVVATYFSWRATQLFIFLLGFIAFISVVKFLPETSHPGSRGIDGYSAVEELKGFLIIDRKQWVWLNPFKPLGLARNPAILFVAVSASLALTTFYGRYIIINPLSFCLTYSRFQVLSIPLAFILGPKYGITTPAQIGACFLPSGIGSMLGATISGRLADRAIIKGRIKRQGKWIPEDRLRACLPGALLLLPASLIGYALTTIHVPGRLGLCLTLVFLFLNGLGVDMVLSPAATYFVDVLRTQSAEIMAVYSAFRSAFCAIVSAGVLPAVNMYGVVYTNTLAAGIAWIGFLHGHELREWLDIGFTCITHSEVP</sequence>
<dbReference type="EMBL" id="BPWL01000007">
    <property type="protein sequence ID" value="GJJ11730.1"/>
    <property type="molecule type" value="Genomic_DNA"/>
</dbReference>
<feature type="transmembrane region" description="Helical" evidence="5">
    <location>
        <begin position="54"/>
        <end position="73"/>
    </location>
</feature>
<evidence type="ECO:0008006" key="8">
    <source>
        <dbReference type="Google" id="ProtNLM"/>
    </source>
</evidence>
<organism evidence="6 7">
    <name type="scientific">Clathrus columnatus</name>
    <dbReference type="NCBI Taxonomy" id="1419009"/>
    <lineage>
        <taxon>Eukaryota</taxon>
        <taxon>Fungi</taxon>
        <taxon>Dikarya</taxon>
        <taxon>Basidiomycota</taxon>
        <taxon>Agaricomycotina</taxon>
        <taxon>Agaricomycetes</taxon>
        <taxon>Phallomycetidae</taxon>
        <taxon>Phallales</taxon>
        <taxon>Clathraceae</taxon>
        <taxon>Clathrus</taxon>
    </lineage>
</organism>
<accession>A0AAV5ABL0</accession>
<reference evidence="6" key="1">
    <citation type="submission" date="2021-10" db="EMBL/GenBank/DDBJ databases">
        <title>De novo Genome Assembly of Clathrus columnatus (Basidiomycota, Fungi) Using Illumina and Nanopore Sequence Data.</title>
        <authorList>
            <person name="Ogiso-Tanaka E."/>
            <person name="Itagaki H."/>
            <person name="Hosoya T."/>
            <person name="Hosaka K."/>
        </authorList>
    </citation>
    <scope>NUCLEOTIDE SEQUENCE</scope>
    <source>
        <strain evidence="6">MO-923</strain>
    </source>
</reference>
<comment type="subcellular location">
    <subcellularLocation>
        <location evidence="1">Membrane</location>
        <topology evidence="1">Multi-pass membrane protein</topology>
    </subcellularLocation>
</comment>
<evidence type="ECO:0000256" key="5">
    <source>
        <dbReference type="SAM" id="Phobius"/>
    </source>
</evidence>
<evidence type="ECO:0000256" key="2">
    <source>
        <dbReference type="ARBA" id="ARBA00022692"/>
    </source>
</evidence>
<comment type="caution">
    <text evidence="6">The sequence shown here is derived from an EMBL/GenBank/DDBJ whole genome shotgun (WGS) entry which is preliminary data.</text>
</comment>
<feature type="transmembrane region" description="Helical" evidence="5">
    <location>
        <begin position="265"/>
        <end position="289"/>
    </location>
</feature>
<keyword evidence="2 5" id="KW-0812">Transmembrane</keyword>
<feature type="transmembrane region" description="Helical" evidence="5">
    <location>
        <begin position="210"/>
        <end position="229"/>
    </location>
</feature>
<protein>
    <recommendedName>
        <fullName evidence="8">Major facilitator superfamily (MFS) profile domain-containing protein</fullName>
    </recommendedName>
</protein>
<dbReference type="GO" id="GO:0022857">
    <property type="term" value="F:transmembrane transporter activity"/>
    <property type="evidence" value="ECO:0007669"/>
    <property type="project" value="InterPro"/>
</dbReference>
<evidence type="ECO:0000313" key="6">
    <source>
        <dbReference type="EMBL" id="GJJ11730.1"/>
    </source>
</evidence>
<feature type="transmembrane region" description="Helical" evidence="5">
    <location>
        <begin position="113"/>
        <end position="139"/>
    </location>
</feature>
<feature type="transmembrane region" description="Helical" evidence="5">
    <location>
        <begin position="310"/>
        <end position="331"/>
    </location>
</feature>
<proteinExistence type="predicted"/>
<evidence type="ECO:0000313" key="7">
    <source>
        <dbReference type="Proteomes" id="UP001050691"/>
    </source>
</evidence>
<name>A0AAV5ABL0_9AGAM</name>